<dbReference type="SMART" id="SM00507">
    <property type="entry name" value="HNHc"/>
    <property type="match status" value="1"/>
</dbReference>
<evidence type="ECO:0000256" key="2">
    <source>
        <dbReference type="SAM" id="MobiDB-lite"/>
    </source>
</evidence>
<evidence type="ECO:0000256" key="1">
    <source>
        <dbReference type="ARBA" id="ARBA00023450"/>
    </source>
</evidence>
<name>A0ABQ1UED0_9NOCA</name>
<organism evidence="4 5">
    <name type="scientific">Williamsia phyllosphaerae</name>
    <dbReference type="NCBI Taxonomy" id="885042"/>
    <lineage>
        <taxon>Bacteria</taxon>
        <taxon>Bacillati</taxon>
        <taxon>Actinomycetota</taxon>
        <taxon>Actinomycetes</taxon>
        <taxon>Mycobacteriales</taxon>
        <taxon>Nocardiaceae</taxon>
        <taxon>Williamsia</taxon>
    </lineage>
</organism>
<evidence type="ECO:0000259" key="3">
    <source>
        <dbReference type="SMART" id="SM00507"/>
    </source>
</evidence>
<evidence type="ECO:0000313" key="4">
    <source>
        <dbReference type="EMBL" id="GGF15753.1"/>
    </source>
</evidence>
<feature type="compositionally biased region" description="Low complexity" evidence="2">
    <location>
        <begin position="218"/>
        <end position="227"/>
    </location>
</feature>
<reference evidence="5" key="1">
    <citation type="journal article" date="2019" name="Int. J. Syst. Evol. Microbiol.">
        <title>The Global Catalogue of Microorganisms (GCM) 10K type strain sequencing project: providing services to taxonomists for standard genome sequencing and annotation.</title>
        <authorList>
            <consortium name="The Broad Institute Genomics Platform"/>
            <consortium name="The Broad Institute Genome Sequencing Center for Infectious Disease"/>
            <person name="Wu L."/>
            <person name="Ma J."/>
        </authorList>
    </citation>
    <scope>NUCLEOTIDE SEQUENCE [LARGE SCALE GENOMIC DNA]</scope>
    <source>
        <strain evidence="5">CCM 7855</strain>
    </source>
</reference>
<feature type="compositionally biased region" description="Basic residues" evidence="2">
    <location>
        <begin position="312"/>
        <end position="323"/>
    </location>
</feature>
<comment type="caution">
    <text evidence="4">The sequence shown here is derived from an EMBL/GenBank/DDBJ whole genome shotgun (WGS) entry which is preliminary data.</text>
</comment>
<dbReference type="EMBL" id="BMCS01000001">
    <property type="protein sequence ID" value="GGF15753.1"/>
    <property type="molecule type" value="Genomic_DNA"/>
</dbReference>
<sequence length="471" mass="51323">MTVTAIASKRSAERGDDAHDIFDHASPDGLSDDALTERVVGYASQIAALTARFLDLLREFDTRGVWSGEGINSCAHWLSWRTGLSLRAAQDHLRIAYALHDLPQMHEALAEGRLSYSKVRALTRVATPDREEELVSVALSATAAQVEKIVRSIKHIDRSEDESSSGHVESTAQWRWNDDGTLAVTMRLAPVDGARFLAGVVRSEYERTRTADDPDLPLPGSDDSSGDNAPRSANGSVDLWRHVPSNIAEAVIAMADTAQTVIAMPDFAPGAEVVIHSETDIDADSTQSHLDAGPAVSDAEVDEASCGSSTRRVTHGKGRRGVALKMGRKRRLPTRALLRVVFERDRGCRHPGCGRTRHLHAHHVRFWRDGGTTDPDNLIMLCSTHHRALHHGKFSIRALGAQQFSFHRTDGSLIEVAPATQAPANWRADAHIASDAVEPVGAGRLDLGYTLEVLYAAWEWREGQAPTPIAA</sequence>
<gene>
    <name evidence="4" type="ORF">GCM10007298_09710</name>
</gene>
<dbReference type="InterPro" id="IPR003870">
    <property type="entry name" value="DUF222"/>
</dbReference>
<feature type="region of interest" description="Disordered" evidence="2">
    <location>
        <begin position="207"/>
        <end position="237"/>
    </location>
</feature>
<dbReference type="InterPro" id="IPR003615">
    <property type="entry name" value="HNH_nuc"/>
</dbReference>
<accession>A0ABQ1UED0</accession>
<dbReference type="Pfam" id="PF01844">
    <property type="entry name" value="HNH"/>
    <property type="match status" value="1"/>
</dbReference>
<dbReference type="CDD" id="cd00085">
    <property type="entry name" value="HNHc"/>
    <property type="match status" value="1"/>
</dbReference>
<dbReference type="Pfam" id="PF02720">
    <property type="entry name" value="DUF222"/>
    <property type="match status" value="1"/>
</dbReference>
<dbReference type="InterPro" id="IPR002711">
    <property type="entry name" value="HNH"/>
</dbReference>
<dbReference type="Proteomes" id="UP000632454">
    <property type="component" value="Unassembled WGS sequence"/>
</dbReference>
<keyword evidence="5" id="KW-1185">Reference proteome</keyword>
<evidence type="ECO:0000313" key="5">
    <source>
        <dbReference type="Proteomes" id="UP000632454"/>
    </source>
</evidence>
<proteinExistence type="inferred from homology"/>
<feature type="domain" description="HNH nuclease" evidence="3">
    <location>
        <begin position="336"/>
        <end position="387"/>
    </location>
</feature>
<dbReference type="Gene3D" id="1.10.30.50">
    <property type="match status" value="1"/>
</dbReference>
<comment type="similarity">
    <text evidence="1">Belongs to the Rv1128c/1148c/1588c/1702c/1945/3466 family.</text>
</comment>
<feature type="region of interest" description="Disordered" evidence="2">
    <location>
        <begin position="285"/>
        <end position="323"/>
    </location>
</feature>
<protein>
    <recommendedName>
        <fullName evidence="3">HNH nuclease domain-containing protein</fullName>
    </recommendedName>
</protein>
<dbReference type="RefSeq" id="WP_188487403.1">
    <property type="nucleotide sequence ID" value="NZ_BMCS01000001.1"/>
</dbReference>